<evidence type="ECO:0000256" key="5">
    <source>
        <dbReference type="ARBA" id="ARBA00022989"/>
    </source>
</evidence>
<feature type="transmembrane region" description="Helical" evidence="7">
    <location>
        <begin position="226"/>
        <end position="246"/>
    </location>
</feature>
<comment type="similarity">
    <text evidence="2">Belongs to the UPF0324 family.</text>
</comment>
<feature type="transmembrane region" description="Helical" evidence="7">
    <location>
        <begin position="73"/>
        <end position="95"/>
    </location>
</feature>
<dbReference type="RefSeq" id="WP_354556968.1">
    <property type="nucleotide sequence ID" value="NZ_JBEPMB010000004.1"/>
</dbReference>
<feature type="transmembrane region" description="Helical" evidence="7">
    <location>
        <begin position="12"/>
        <end position="31"/>
    </location>
</feature>
<feature type="transmembrane region" description="Helical" evidence="7">
    <location>
        <begin position="258"/>
        <end position="279"/>
    </location>
</feature>
<feature type="transmembrane region" description="Helical" evidence="7">
    <location>
        <begin position="291"/>
        <end position="308"/>
    </location>
</feature>
<protein>
    <submittedName>
        <fullName evidence="8">Integral membrane protein (TIGR00698 family)</fullName>
    </submittedName>
</protein>
<evidence type="ECO:0000256" key="2">
    <source>
        <dbReference type="ARBA" id="ARBA00007977"/>
    </source>
</evidence>
<gene>
    <name evidence="8" type="ORF">ABID16_002801</name>
</gene>
<evidence type="ECO:0000313" key="8">
    <source>
        <dbReference type="EMBL" id="MET3614464.1"/>
    </source>
</evidence>
<feature type="transmembrane region" description="Helical" evidence="7">
    <location>
        <begin position="320"/>
        <end position="342"/>
    </location>
</feature>
<evidence type="ECO:0000256" key="3">
    <source>
        <dbReference type="ARBA" id="ARBA00022475"/>
    </source>
</evidence>
<name>A0ABV2J3P3_9HYPH</name>
<dbReference type="EMBL" id="JBEPMB010000004">
    <property type="protein sequence ID" value="MET3614464.1"/>
    <property type="molecule type" value="Genomic_DNA"/>
</dbReference>
<keyword evidence="6 7" id="KW-0472">Membrane</keyword>
<comment type="subcellular location">
    <subcellularLocation>
        <location evidence="1">Cell membrane</location>
        <topology evidence="1">Multi-pass membrane protein</topology>
    </subcellularLocation>
</comment>
<evidence type="ECO:0000256" key="6">
    <source>
        <dbReference type="ARBA" id="ARBA00023136"/>
    </source>
</evidence>
<keyword evidence="9" id="KW-1185">Reference proteome</keyword>
<evidence type="ECO:0000256" key="4">
    <source>
        <dbReference type="ARBA" id="ARBA00022692"/>
    </source>
</evidence>
<reference evidence="8 9" key="1">
    <citation type="submission" date="2024-06" db="EMBL/GenBank/DDBJ databases">
        <title>Genomic Encyclopedia of Type Strains, Phase IV (KMG-IV): sequencing the most valuable type-strain genomes for metagenomic binning, comparative biology and taxonomic classification.</title>
        <authorList>
            <person name="Goeker M."/>
        </authorList>
    </citation>
    <scope>NUCLEOTIDE SEQUENCE [LARGE SCALE GENOMIC DNA]</scope>
    <source>
        <strain evidence="8 9">DSM 29780</strain>
    </source>
</reference>
<keyword evidence="5 7" id="KW-1133">Transmembrane helix</keyword>
<accession>A0ABV2J3P3</accession>
<organism evidence="8 9">
    <name type="scientific">Rhizobium aquaticum</name>
    <dbReference type="NCBI Taxonomy" id="1549636"/>
    <lineage>
        <taxon>Bacteria</taxon>
        <taxon>Pseudomonadati</taxon>
        <taxon>Pseudomonadota</taxon>
        <taxon>Alphaproteobacteria</taxon>
        <taxon>Hyphomicrobiales</taxon>
        <taxon>Rhizobiaceae</taxon>
        <taxon>Rhizobium/Agrobacterium group</taxon>
        <taxon>Rhizobium</taxon>
    </lineage>
</organism>
<dbReference type="PANTHER" id="PTHR30106">
    <property type="entry name" value="INNER MEMBRANE PROTEIN YEIH-RELATED"/>
    <property type="match status" value="1"/>
</dbReference>
<feature type="transmembrane region" description="Helical" evidence="7">
    <location>
        <begin position="192"/>
        <end position="214"/>
    </location>
</feature>
<feature type="transmembrane region" description="Helical" evidence="7">
    <location>
        <begin position="160"/>
        <end position="180"/>
    </location>
</feature>
<keyword evidence="4 7" id="KW-0812">Transmembrane</keyword>
<evidence type="ECO:0000313" key="9">
    <source>
        <dbReference type="Proteomes" id="UP001549047"/>
    </source>
</evidence>
<keyword evidence="3" id="KW-1003">Cell membrane</keyword>
<comment type="caution">
    <text evidence="8">The sequence shown here is derived from an EMBL/GenBank/DDBJ whole genome shotgun (WGS) entry which is preliminary data.</text>
</comment>
<sequence length="345" mass="35702">MQTAQTWQDTSRAALPGIALCSAVAALGFLAEQTEKALFGRAWFESLVMAILIGALIRTFIGLHPRFEAGVKVSAKLLLEIAIVLLGASISISAIGDAGPALVAGVAASVFVAVLSSYTIGRMLKLEHRLALLVACGNSICGNSAIVAVAPVIKARAEDVAASIAFTAALGILVVLLLPLGQHATGMSAERYGILSGMTVYAVPQVLAATAPVGLLSMQTGTLVKLIRVMMLAPVIFCIGLLGDCSAERTQTARRIEWAKIIPWFIIGFIAMMALRSAGMISDQALGPVETLATALTIVSMAALGLSVDMRTILSSGGRVLATGTISLGLLVGISFALLHLLGIR</sequence>
<evidence type="ECO:0000256" key="1">
    <source>
        <dbReference type="ARBA" id="ARBA00004651"/>
    </source>
</evidence>
<proteinExistence type="inferred from homology"/>
<dbReference type="Proteomes" id="UP001549047">
    <property type="component" value="Unassembled WGS sequence"/>
</dbReference>
<evidence type="ECO:0000256" key="7">
    <source>
        <dbReference type="SAM" id="Phobius"/>
    </source>
</evidence>
<dbReference type="InterPro" id="IPR018383">
    <property type="entry name" value="UPF0324_pro"/>
</dbReference>
<dbReference type="PANTHER" id="PTHR30106:SF2">
    <property type="entry name" value="UPF0324 INNER MEMBRANE PROTEIN YEIH"/>
    <property type="match status" value="1"/>
</dbReference>
<dbReference type="Pfam" id="PF03601">
    <property type="entry name" value="Cons_hypoth698"/>
    <property type="match status" value="1"/>
</dbReference>
<feature type="transmembrane region" description="Helical" evidence="7">
    <location>
        <begin position="101"/>
        <end position="118"/>
    </location>
</feature>
<feature type="transmembrane region" description="Helical" evidence="7">
    <location>
        <begin position="43"/>
        <end position="61"/>
    </location>
</feature>
<feature type="transmembrane region" description="Helical" evidence="7">
    <location>
        <begin position="130"/>
        <end position="154"/>
    </location>
</feature>